<feature type="region of interest" description="Disordered" evidence="1">
    <location>
        <begin position="1"/>
        <end position="53"/>
    </location>
</feature>
<organism evidence="2 3">
    <name type="scientific">Botrytis porri</name>
    <dbReference type="NCBI Taxonomy" id="87229"/>
    <lineage>
        <taxon>Eukaryota</taxon>
        <taxon>Fungi</taxon>
        <taxon>Dikarya</taxon>
        <taxon>Ascomycota</taxon>
        <taxon>Pezizomycotina</taxon>
        <taxon>Leotiomycetes</taxon>
        <taxon>Helotiales</taxon>
        <taxon>Sclerotiniaceae</taxon>
        <taxon>Botrytis</taxon>
    </lineage>
</organism>
<protein>
    <submittedName>
        <fullName evidence="2">Uncharacterized protein</fullName>
    </submittedName>
</protein>
<dbReference type="Proteomes" id="UP000297280">
    <property type="component" value="Unassembled WGS sequence"/>
</dbReference>
<evidence type="ECO:0000313" key="3">
    <source>
        <dbReference type="Proteomes" id="UP000297280"/>
    </source>
</evidence>
<proteinExistence type="predicted"/>
<comment type="caution">
    <text evidence="2">The sequence shown here is derived from an EMBL/GenBank/DDBJ whole genome shotgun (WGS) entry which is preliminary data.</text>
</comment>
<dbReference type="EMBL" id="PQXO01000582">
    <property type="protein sequence ID" value="TGO83849.1"/>
    <property type="molecule type" value="Genomic_DNA"/>
</dbReference>
<evidence type="ECO:0000256" key="1">
    <source>
        <dbReference type="SAM" id="MobiDB-lite"/>
    </source>
</evidence>
<feature type="compositionally biased region" description="Basic and acidic residues" evidence="1">
    <location>
        <begin position="1"/>
        <end position="18"/>
    </location>
</feature>
<reference evidence="2 3" key="1">
    <citation type="submission" date="2017-12" db="EMBL/GenBank/DDBJ databases">
        <title>Comparative genomics of Botrytis spp.</title>
        <authorList>
            <person name="Valero-Jimenez C.A."/>
            <person name="Tapia P."/>
            <person name="Veloso J."/>
            <person name="Silva-Moreno E."/>
            <person name="Staats M."/>
            <person name="Valdes J.H."/>
            <person name="Van Kan J.A.L."/>
        </authorList>
    </citation>
    <scope>NUCLEOTIDE SEQUENCE [LARGE SCALE GENOMIC DNA]</scope>
    <source>
        <strain evidence="2 3">MUCL3349</strain>
    </source>
</reference>
<accession>A0A4Z1KQL6</accession>
<keyword evidence="3" id="KW-1185">Reference proteome</keyword>
<name>A0A4Z1KQL6_9HELO</name>
<sequence length="326" mass="37352">MANSIERSKSRQDHEEAPIHSAGPLEEDGGSIHTDKKKSEVDPGQAVDTRDPYYPNSSSVFHGLLSHEDVIQSWNTQAVNLSPDDTYETAVQKHVYNKWFEGIEFIRDGKMERRVTSAYVPSTDIQLASDNNGRGTTEYTYIVNVDGYTFIVGQPLTHSKYRLQIGNANQIPLETKNNRQILEIHPGENFWNLLKSHRHHILRFPQEILDIIFNYLLWIPSASVELNVIITNVGRSSTNNTKLSFAAALLNEDHPMYKYNPIYEPWRGSAMIKEKKICHGGRETIQLKRILRRAIDVTCLRTCKKFFENSALEFFTGKIFRKNQAA</sequence>
<evidence type="ECO:0000313" key="2">
    <source>
        <dbReference type="EMBL" id="TGO83849.1"/>
    </source>
</evidence>
<gene>
    <name evidence="2" type="ORF">BPOR_0583g00010</name>
</gene>
<dbReference type="AlphaFoldDB" id="A0A4Z1KQL6"/>